<evidence type="ECO:0000256" key="2">
    <source>
        <dbReference type="ARBA" id="ARBA00022737"/>
    </source>
</evidence>
<keyword evidence="7" id="KW-1185">Reference proteome</keyword>
<keyword evidence="1" id="KW-0732">Signal</keyword>
<dbReference type="Gene3D" id="2.130.10.130">
    <property type="entry name" value="Integrin alpha, N-terminal"/>
    <property type="match status" value="3"/>
</dbReference>
<dbReference type="InterPro" id="IPR001343">
    <property type="entry name" value="Hemolysn_Ca-bd"/>
</dbReference>
<dbReference type="Gene3D" id="2.60.40.60">
    <property type="entry name" value="Cadherins"/>
    <property type="match status" value="1"/>
</dbReference>
<reference evidence="7" key="1">
    <citation type="submission" date="2018-06" db="EMBL/GenBank/DDBJ databases">
        <authorList>
            <person name="Khan S.A."/>
        </authorList>
    </citation>
    <scope>NUCLEOTIDE SEQUENCE [LARGE SCALE GENOMIC DNA]</scope>
    <source>
        <strain evidence="7">DB-1506</strain>
    </source>
</reference>
<dbReference type="InterPro" id="IPR013517">
    <property type="entry name" value="FG-GAP"/>
</dbReference>
<dbReference type="GO" id="GO:0005509">
    <property type="term" value="F:calcium ion binding"/>
    <property type="evidence" value="ECO:0007669"/>
    <property type="project" value="InterPro"/>
</dbReference>
<evidence type="ECO:0000256" key="3">
    <source>
        <dbReference type="ARBA" id="ARBA00022801"/>
    </source>
</evidence>
<dbReference type="PANTHER" id="PTHR23221:SF7">
    <property type="entry name" value="PHOSPHATIDYLINOSITOL-GLYCAN-SPECIFIC PHOSPHOLIPASE D"/>
    <property type="match status" value="1"/>
</dbReference>
<evidence type="ECO:0000256" key="4">
    <source>
        <dbReference type="ARBA" id="ARBA00023180"/>
    </source>
</evidence>
<dbReference type="InterPro" id="IPR011049">
    <property type="entry name" value="Serralysin-like_metalloprot_C"/>
</dbReference>
<proteinExistence type="predicted"/>
<dbReference type="AlphaFoldDB" id="A0A327MEF9"/>
<dbReference type="Pfam" id="PF01839">
    <property type="entry name" value="FG-GAP"/>
    <property type="match status" value="7"/>
</dbReference>
<accession>A0A327MEF9</accession>
<dbReference type="SUPFAM" id="SSF69318">
    <property type="entry name" value="Integrin alpha N-terminal domain"/>
    <property type="match status" value="3"/>
</dbReference>
<dbReference type="SUPFAM" id="SSF51120">
    <property type="entry name" value="beta-Roll"/>
    <property type="match status" value="1"/>
</dbReference>
<dbReference type="Pfam" id="PF17892">
    <property type="entry name" value="Cadherin_5"/>
    <property type="match status" value="1"/>
</dbReference>
<keyword evidence="3" id="KW-0378">Hydrolase</keyword>
<dbReference type="Gene3D" id="2.150.10.10">
    <property type="entry name" value="Serralysin-like metalloprotease, C-terminal"/>
    <property type="match status" value="1"/>
</dbReference>
<gene>
    <name evidence="6" type="ORF">DOO78_01370</name>
</gene>
<dbReference type="GO" id="GO:0016020">
    <property type="term" value="C:membrane"/>
    <property type="evidence" value="ECO:0007669"/>
    <property type="project" value="InterPro"/>
</dbReference>
<evidence type="ECO:0000313" key="7">
    <source>
        <dbReference type="Proteomes" id="UP000249065"/>
    </source>
</evidence>
<evidence type="ECO:0000256" key="1">
    <source>
        <dbReference type="ARBA" id="ARBA00022729"/>
    </source>
</evidence>
<dbReference type="InterPro" id="IPR041690">
    <property type="entry name" value="Cadherin_5"/>
</dbReference>
<keyword evidence="2" id="KW-0677">Repeat</keyword>
<dbReference type="Gene3D" id="2.60.40.2810">
    <property type="match status" value="1"/>
</dbReference>
<protein>
    <recommendedName>
        <fullName evidence="5">Cadherin-like domain-containing protein</fullName>
    </recommendedName>
</protein>
<name>A0A327MEF9_9PROT</name>
<evidence type="ECO:0000313" key="6">
    <source>
        <dbReference type="EMBL" id="RAI60806.1"/>
    </source>
</evidence>
<dbReference type="InterPro" id="IPR028994">
    <property type="entry name" value="Integrin_alpha_N"/>
</dbReference>
<dbReference type="Proteomes" id="UP000249065">
    <property type="component" value="Unassembled WGS sequence"/>
</dbReference>
<dbReference type="InterPro" id="IPR018511">
    <property type="entry name" value="Hemolysin-typ_Ca-bd_CS"/>
</dbReference>
<dbReference type="InterPro" id="IPR015919">
    <property type="entry name" value="Cadherin-like_sf"/>
</dbReference>
<evidence type="ECO:0000259" key="5">
    <source>
        <dbReference type="Pfam" id="PF17892"/>
    </source>
</evidence>
<keyword evidence="4" id="KW-0325">Glycoprotein</keyword>
<dbReference type="CDD" id="cd11304">
    <property type="entry name" value="Cadherin_repeat"/>
    <property type="match status" value="1"/>
</dbReference>
<sequence length="902" mass="89427">MSPQPLGTSGDDTAAFNAANAGIRYEAEDGNDRVTGSRYADSIDGGTGYDAIDGGAGDDTIRGGEGVDRVKGGTGNDTFLFLAGDLVANPGAVATPLGNVDCIIDFAGAGSVSGGEQDTILLSGFSTGARLVFDHYAADRVPTNGTYSLVENQAMQYYRVVDPLAPANDGWLLVKMQDGVNHLGAGDYAFTDPVYQAPTNIALAAGSVAENAAGAVIGALTVTDPDVGDHITFAVSDNRFEVVAGALKLKDGLSLDYEATPSVALDITATDAGGLSLTRSFTIAVANVQEPVVATGEHYATNEDKALTVAAGAGLLANDSAGDGPVHLAAGTYATAAGGSIAIQANGAFVYTPKANFHGADSVTYTVLDPDGDGAQATASFTVAAVQDPVARISLSTVASGTGGFKILGEADADNAGRAVSAAGDVNGDGYADVIIGAPYNDSDGTTDNGAAYVVYGKAVGATVDLDDIAADPSIGFKILGEANTDIAGYAVAGGGDVNHDGYADLIIGSHLNDSDGTSGNGGVYVVFGGPTHGTVNLDSIATGTSSLGFKILGEKYLDYAGRSVANAGDVNGDGKADIVLGAYKNDSDGSTDNGAAYVVFGKATGSTVDLDDVATGTSSLGFKILGESNNDWAGLAVGGAGDVNGDGKADVVIGAHYNDGNGKTDNGAAYVVFGKATSATVDLDDVATGTSSLGFKIIGELAEDHAGLSVAIAGDVNGDGLADLIVGAPSHDGNGKTDSGSVYVVFGKAGGAAVKLADIAAGNSALGFKIIGEKSNDAAGNSVSAAGDLNGDGLADILIGAPQNTTNGHAQSGAAYVVFGKADGAAVKLADLANGTSALGFKLLGEATEDYAGDTTAVSAAGDVNKDGYADLIVGAAYNDSDGSTDNGAAYIIYGRADWLI</sequence>
<dbReference type="PROSITE" id="PS00330">
    <property type="entry name" value="HEMOLYSIN_CALCIUM"/>
    <property type="match status" value="1"/>
</dbReference>
<dbReference type="RefSeq" id="WP_111467918.1">
    <property type="nucleotide sequence ID" value="NZ_QLIX01000001.1"/>
</dbReference>
<dbReference type="Pfam" id="PF00353">
    <property type="entry name" value="HemolysinCabind"/>
    <property type="match status" value="1"/>
</dbReference>
<dbReference type="PANTHER" id="PTHR23221">
    <property type="entry name" value="GLYCOSYLPHOSPHATIDYLINOSITOL PHOSPHOLIPASE D"/>
    <property type="match status" value="1"/>
</dbReference>
<dbReference type="SUPFAM" id="SSF49313">
    <property type="entry name" value="Cadherin-like"/>
    <property type="match status" value="1"/>
</dbReference>
<dbReference type="GO" id="GO:0016787">
    <property type="term" value="F:hydrolase activity"/>
    <property type="evidence" value="ECO:0007669"/>
    <property type="project" value="UniProtKB-KW"/>
</dbReference>
<comment type="caution">
    <text evidence="6">The sequence shown here is derived from an EMBL/GenBank/DDBJ whole genome shotgun (WGS) entry which is preliminary data.</text>
</comment>
<dbReference type="InterPro" id="IPR013519">
    <property type="entry name" value="Int_alpha_beta-p"/>
</dbReference>
<dbReference type="EMBL" id="QLIX01000001">
    <property type="protein sequence ID" value="RAI60806.1"/>
    <property type="molecule type" value="Genomic_DNA"/>
</dbReference>
<dbReference type="PROSITE" id="PS51470">
    <property type="entry name" value="FG_GAP"/>
    <property type="match status" value="6"/>
</dbReference>
<dbReference type="SMART" id="SM00191">
    <property type="entry name" value="Int_alpha"/>
    <property type="match status" value="7"/>
</dbReference>
<dbReference type="PRINTS" id="PR00313">
    <property type="entry name" value="CABNDNGRPT"/>
</dbReference>
<organism evidence="6 7">
    <name type="scientific">Roseicella frigidaeris</name>
    <dbReference type="NCBI Taxonomy" id="2230885"/>
    <lineage>
        <taxon>Bacteria</taxon>
        <taxon>Pseudomonadati</taxon>
        <taxon>Pseudomonadota</taxon>
        <taxon>Alphaproteobacteria</taxon>
        <taxon>Acetobacterales</taxon>
        <taxon>Roseomonadaceae</taxon>
        <taxon>Roseicella</taxon>
    </lineage>
</organism>
<dbReference type="OrthoDB" id="7259106at2"/>
<feature type="domain" description="Cadherin-like" evidence="5">
    <location>
        <begin position="290"/>
        <end position="383"/>
    </location>
</feature>